<organism evidence="3 4">
    <name type="scientific">Gigaspora rosea</name>
    <dbReference type="NCBI Taxonomy" id="44941"/>
    <lineage>
        <taxon>Eukaryota</taxon>
        <taxon>Fungi</taxon>
        <taxon>Fungi incertae sedis</taxon>
        <taxon>Mucoromycota</taxon>
        <taxon>Glomeromycotina</taxon>
        <taxon>Glomeromycetes</taxon>
        <taxon>Diversisporales</taxon>
        <taxon>Gigasporaceae</taxon>
        <taxon>Gigaspora</taxon>
    </lineage>
</organism>
<dbReference type="PANTHER" id="PTHR46306">
    <property type="entry name" value="BTB/POZ DOMAIN-CONTAINING PROTEIN 9"/>
    <property type="match status" value="1"/>
</dbReference>
<name>A0A397VV09_9GLOM</name>
<dbReference type="Proteomes" id="UP000266673">
    <property type="component" value="Unassembled WGS sequence"/>
</dbReference>
<dbReference type="EMBL" id="QKWP01000168">
    <property type="protein sequence ID" value="RIB25591.1"/>
    <property type="molecule type" value="Genomic_DNA"/>
</dbReference>
<dbReference type="PANTHER" id="PTHR46306:SF1">
    <property type="entry name" value="BTB_POZ DOMAIN-CONTAINING PROTEIN 9"/>
    <property type="match status" value="1"/>
</dbReference>
<feature type="domain" description="BTB" evidence="2">
    <location>
        <begin position="21"/>
        <end position="95"/>
    </location>
</feature>
<dbReference type="InterPro" id="IPR052407">
    <property type="entry name" value="BTB_POZ_domain_cont_9"/>
</dbReference>
<protein>
    <recommendedName>
        <fullName evidence="2">BTB domain-containing protein</fullName>
    </recommendedName>
</protein>
<accession>A0A397VV09</accession>
<dbReference type="SUPFAM" id="SSF54695">
    <property type="entry name" value="POZ domain"/>
    <property type="match status" value="1"/>
</dbReference>
<evidence type="ECO:0000313" key="3">
    <source>
        <dbReference type="EMBL" id="RIB25591.1"/>
    </source>
</evidence>
<dbReference type="Gene3D" id="3.30.710.10">
    <property type="entry name" value="Potassium Channel Kv1.1, Chain A"/>
    <property type="match status" value="1"/>
</dbReference>
<sequence length="244" mass="29385">MTANHLEKLSIDYLELLNDKEDFNVIINAGESLNTKIFRAHSNVLRYRSLYFRNKLESTSKDVNNIKTINLEHVSIQQFEFIIKYIYGGVVLLENQETSFIFELMFITSEFLLEDLTKHIENHLIEIKANWLRLHFTQIYQKSFQNNKFQNLQEWCNDFLVKYPDKIFNSEDFTSIQLVLLIKRDDLQMKEIEIWKYIIKWGIAQNPGLSSNGPENWTNENFLTLFFFYFFFFLYNEVYPLILY</sequence>
<keyword evidence="1" id="KW-0472">Membrane</keyword>
<dbReference type="AlphaFoldDB" id="A0A397VV09"/>
<dbReference type="CDD" id="cd18186">
    <property type="entry name" value="BTB_POZ_ZBTB_KLHL-like"/>
    <property type="match status" value="1"/>
</dbReference>
<evidence type="ECO:0000256" key="1">
    <source>
        <dbReference type="SAM" id="Phobius"/>
    </source>
</evidence>
<gene>
    <name evidence="3" type="ORF">C2G38_2066985</name>
</gene>
<comment type="caution">
    <text evidence="3">The sequence shown here is derived from an EMBL/GenBank/DDBJ whole genome shotgun (WGS) entry which is preliminary data.</text>
</comment>
<keyword evidence="1" id="KW-0812">Transmembrane</keyword>
<keyword evidence="4" id="KW-1185">Reference proteome</keyword>
<dbReference type="InterPro" id="IPR011333">
    <property type="entry name" value="SKP1/BTB/POZ_sf"/>
</dbReference>
<dbReference type="Pfam" id="PF00651">
    <property type="entry name" value="BTB"/>
    <property type="match status" value="1"/>
</dbReference>
<dbReference type="GO" id="GO:0005737">
    <property type="term" value="C:cytoplasm"/>
    <property type="evidence" value="ECO:0007669"/>
    <property type="project" value="TreeGrafter"/>
</dbReference>
<evidence type="ECO:0000313" key="4">
    <source>
        <dbReference type="Proteomes" id="UP000266673"/>
    </source>
</evidence>
<evidence type="ECO:0000259" key="2">
    <source>
        <dbReference type="PROSITE" id="PS50097"/>
    </source>
</evidence>
<keyword evidence="1" id="KW-1133">Transmembrane helix</keyword>
<reference evidence="3 4" key="1">
    <citation type="submission" date="2018-06" db="EMBL/GenBank/DDBJ databases">
        <title>Comparative genomics reveals the genomic features of Rhizophagus irregularis, R. cerebriforme, R. diaphanum and Gigaspora rosea, and their symbiotic lifestyle signature.</title>
        <authorList>
            <person name="Morin E."/>
            <person name="San Clemente H."/>
            <person name="Chen E.C.H."/>
            <person name="De La Providencia I."/>
            <person name="Hainaut M."/>
            <person name="Kuo A."/>
            <person name="Kohler A."/>
            <person name="Murat C."/>
            <person name="Tang N."/>
            <person name="Roy S."/>
            <person name="Loubradou J."/>
            <person name="Henrissat B."/>
            <person name="Grigoriev I.V."/>
            <person name="Corradi N."/>
            <person name="Roux C."/>
            <person name="Martin F.M."/>
        </authorList>
    </citation>
    <scope>NUCLEOTIDE SEQUENCE [LARGE SCALE GENOMIC DNA]</scope>
    <source>
        <strain evidence="3 4">DAOM 194757</strain>
    </source>
</reference>
<dbReference type="InterPro" id="IPR000210">
    <property type="entry name" value="BTB/POZ_dom"/>
</dbReference>
<feature type="transmembrane region" description="Helical" evidence="1">
    <location>
        <begin position="222"/>
        <end position="242"/>
    </location>
</feature>
<dbReference type="SMART" id="SM00225">
    <property type="entry name" value="BTB"/>
    <property type="match status" value="1"/>
</dbReference>
<proteinExistence type="predicted"/>
<dbReference type="PROSITE" id="PS50097">
    <property type="entry name" value="BTB"/>
    <property type="match status" value="1"/>
</dbReference>